<dbReference type="Pfam" id="PF04542">
    <property type="entry name" value="Sigma70_r2"/>
    <property type="match status" value="1"/>
</dbReference>
<keyword evidence="3" id="KW-1185">Reference proteome</keyword>
<dbReference type="PANTHER" id="PTHR30376:SF3">
    <property type="entry name" value="RNA POLYMERASE SIGMA FACTOR RPOH"/>
    <property type="match status" value="1"/>
</dbReference>
<dbReference type="GO" id="GO:0003700">
    <property type="term" value="F:DNA-binding transcription factor activity"/>
    <property type="evidence" value="ECO:0007669"/>
    <property type="project" value="InterPro"/>
</dbReference>
<evidence type="ECO:0000313" key="2">
    <source>
        <dbReference type="EMBL" id="OCX74569.1"/>
    </source>
</evidence>
<dbReference type="AlphaFoldDB" id="A0A1C2IF21"/>
<dbReference type="Proteomes" id="UP000095008">
    <property type="component" value="Unassembled WGS sequence"/>
</dbReference>
<sequence length="163" mass="18745">MFKPYIALYKYRENISMSTESLAPSADTLSVTVRRTHSQHGQVRAETALSSHRINAYLQEIAYHELLTALEEEHLLNRIQHNDREAWHELLEMHLRLVLRIARSYHDQTPHALIDFIEAGNLALIDAARQFVVDGNERFAIYATRHICQRLDSSMSVRGPAVA</sequence>
<dbReference type="InterPro" id="IPR013325">
    <property type="entry name" value="RNA_pol_sigma_r2"/>
</dbReference>
<protein>
    <recommendedName>
        <fullName evidence="1">RNA polymerase sigma-70 region 2 domain-containing protein</fullName>
    </recommendedName>
</protein>
<dbReference type="PANTHER" id="PTHR30376">
    <property type="entry name" value="SIGMA FACTOR RPOH HEAT SHOCK RELATED"/>
    <property type="match status" value="1"/>
</dbReference>
<dbReference type="InterPro" id="IPR007627">
    <property type="entry name" value="RNA_pol_sigma70_r2"/>
</dbReference>
<dbReference type="SUPFAM" id="SSF88946">
    <property type="entry name" value="Sigma2 domain of RNA polymerase sigma factors"/>
    <property type="match status" value="1"/>
</dbReference>
<dbReference type="InterPro" id="IPR050813">
    <property type="entry name" value="Sigma-70_Factor"/>
</dbReference>
<reference evidence="2" key="1">
    <citation type="journal article" date="2016" name="Int. J. Mol. Sci.">
        <title>Comparative genomics of the extreme acidophile Acidithiobacillus thiooxidans reveals intraspecific divergence and niche adaptation.</title>
        <authorList>
            <person name="Zhang X."/>
            <person name="Feng X."/>
            <person name="Tao J."/>
            <person name="Ma L."/>
            <person name="Xiao Y."/>
            <person name="Liang Y."/>
            <person name="Liu X."/>
            <person name="Yin H."/>
        </authorList>
    </citation>
    <scope>NUCLEOTIDE SEQUENCE [LARGE SCALE GENOMIC DNA]</scope>
    <source>
        <strain evidence="2">DXS-W</strain>
    </source>
</reference>
<dbReference type="EMBL" id="LWRY01000036">
    <property type="protein sequence ID" value="OCX74569.1"/>
    <property type="molecule type" value="Genomic_DNA"/>
</dbReference>
<dbReference type="GO" id="GO:0006352">
    <property type="term" value="P:DNA-templated transcription initiation"/>
    <property type="evidence" value="ECO:0007669"/>
    <property type="project" value="InterPro"/>
</dbReference>
<evidence type="ECO:0000313" key="3">
    <source>
        <dbReference type="Proteomes" id="UP000095008"/>
    </source>
</evidence>
<name>A0A1C2IF21_ACITH</name>
<accession>A0A1C2IF21</accession>
<gene>
    <name evidence="2" type="ORF">A6M23_05730</name>
</gene>
<evidence type="ECO:0000259" key="1">
    <source>
        <dbReference type="Pfam" id="PF04542"/>
    </source>
</evidence>
<feature type="domain" description="RNA polymerase sigma-70 region 2" evidence="1">
    <location>
        <begin position="90"/>
        <end position="147"/>
    </location>
</feature>
<proteinExistence type="predicted"/>
<comment type="caution">
    <text evidence="2">The sequence shown here is derived from an EMBL/GenBank/DDBJ whole genome shotgun (WGS) entry which is preliminary data.</text>
</comment>
<organism evidence="2 3">
    <name type="scientific">Acidithiobacillus thiooxidans</name>
    <name type="common">Thiobacillus thiooxidans</name>
    <dbReference type="NCBI Taxonomy" id="930"/>
    <lineage>
        <taxon>Bacteria</taxon>
        <taxon>Pseudomonadati</taxon>
        <taxon>Pseudomonadota</taxon>
        <taxon>Acidithiobacillia</taxon>
        <taxon>Acidithiobacillales</taxon>
        <taxon>Acidithiobacillaceae</taxon>
        <taxon>Acidithiobacillus</taxon>
    </lineage>
</organism>
<dbReference type="Gene3D" id="1.20.120.1810">
    <property type="match status" value="1"/>
</dbReference>